<dbReference type="InterPro" id="IPR010982">
    <property type="entry name" value="Lambda_DNA-bd_dom_sf"/>
</dbReference>
<dbReference type="EMBL" id="JBBVUL010000015">
    <property type="protein sequence ID" value="MEL0565710.1"/>
    <property type="molecule type" value="Genomic_DNA"/>
</dbReference>
<protein>
    <submittedName>
        <fullName evidence="2">Helix-turn-helix transcriptional regulator</fullName>
    </submittedName>
</protein>
<dbReference type="OrthoDB" id="1798756at2"/>
<feature type="domain" description="HTH cro/C1-type" evidence="1">
    <location>
        <begin position="12"/>
        <end position="65"/>
    </location>
</feature>
<evidence type="ECO:0000313" key="5">
    <source>
        <dbReference type="Proteomes" id="UP001385848"/>
    </source>
</evidence>
<dbReference type="CDD" id="cd00093">
    <property type="entry name" value="HTH_XRE"/>
    <property type="match status" value="1"/>
</dbReference>
<comment type="caution">
    <text evidence="2">The sequence shown here is derived from an EMBL/GenBank/DDBJ whole genome shotgun (WGS) entry which is preliminary data.</text>
</comment>
<dbReference type="PROSITE" id="PS50943">
    <property type="entry name" value="HTH_CROC1"/>
    <property type="match status" value="1"/>
</dbReference>
<keyword evidence="5" id="KW-1185">Reference proteome</keyword>
<dbReference type="Proteomes" id="UP000327236">
    <property type="component" value="Unassembled WGS sequence"/>
</dbReference>
<evidence type="ECO:0000313" key="3">
    <source>
        <dbReference type="EMBL" id="MEL0565710.1"/>
    </source>
</evidence>
<reference evidence="2 4" key="1">
    <citation type="submission" date="2019-09" db="EMBL/GenBank/DDBJ databases">
        <title>Draft genome sequence assemblies of isolates from the urinary tract.</title>
        <authorList>
            <person name="Mores C.R."/>
            <person name="Putonti C."/>
            <person name="Wolfe A.J."/>
        </authorList>
    </citation>
    <scope>NUCLEOTIDE SEQUENCE [LARGE SCALE GENOMIC DNA]</scope>
    <source>
        <strain evidence="2 4">UMB246</strain>
    </source>
</reference>
<dbReference type="GO" id="GO:0003677">
    <property type="term" value="F:DNA binding"/>
    <property type="evidence" value="ECO:0007669"/>
    <property type="project" value="InterPro"/>
</dbReference>
<dbReference type="Gene3D" id="1.10.260.40">
    <property type="entry name" value="lambda repressor-like DNA-binding domains"/>
    <property type="match status" value="1"/>
</dbReference>
<dbReference type="Pfam" id="PF01381">
    <property type="entry name" value="HTH_3"/>
    <property type="match status" value="1"/>
</dbReference>
<dbReference type="RefSeq" id="WP_021351194.1">
    <property type="nucleotide sequence ID" value="NZ_CATOUV010000001.1"/>
</dbReference>
<dbReference type="EMBL" id="VYWW01000048">
    <property type="protein sequence ID" value="KAA9320380.1"/>
    <property type="molecule type" value="Genomic_DNA"/>
</dbReference>
<sequence length="80" mass="9130">MANQDIGVQHTLKDLRVRLNLSQELAAKGSVSVPTLRSWENDSSNLTLAQMKRLADFYKIPLEYIFFGSNNAFSDRLKEK</sequence>
<dbReference type="GeneID" id="31743690"/>
<dbReference type="AlphaFoldDB" id="A0A5N1IAM1"/>
<dbReference type="KEGG" id="lje:BUE77_08140"/>
<name>A0A5N1IAM1_LACJE</name>
<evidence type="ECO:0000313" key="2">
    <source>
        <dbReference type="EMBL" id="KAA9320380.1"/>
    </source>
</evidence>
<gene>
    <name evidence="3" type="ORF">AAC431_07285</name>
    <name evidence="2" type="ORF">F6H94_08045</name>
</gene>
<dbReference type="SUPFAM" id="SSF47413">
    <property type="entry name" value="lambda repressor-like DNA-binding domains"/>
    <property type="match status" value="1"/>
</dbReference>
<dbReference type="InterPro" id="IPR001387">
    <property type="entry name" value="Cro/C1-type_HTH"/>
</dbReference>
<dbReference type="SMART" id="SM00530">
    <property type="entry name" value="HTH_XRE"/>
    <property type="match status" value="1"/>
</dbReference>
<dbReference type="Proteomes" id="UP001385848">
    <property type="component" value="Unassembled WGS sequence"/>
</dbReference>
<organism evidence="2 4">
    <name type="scientific">Lactobacillus jensenii</name>
    <dbReference type="NCBI Taxonomy" id="109790"/>
    <lineage>
        <taxon>Bacteria</taxon>
        <taxon>Bacillati</taxon>
        <taxon>Bacillota</taxon>
        <taxon>Bacilli</taxon>
        <taxon>Lactobacillales</taxon>
        <taxon>Lactobacillaceae</taxon>
        <taxon>Lactobacillus</taxon>
    </lineage>
</organism>
<accession>A0A5N1IAM1</accession>
<proteinExistence type="predicted"/>
<evidence type="ECO:0000313" key="4">
    <source>
        <dbReference type="Proteomes" id="UP000327236"/>
    </source>
</evidence>
<reference evidence="3 5" key="2">
    <citation type="submission" date="2024-04" db="EMBL/GenBank/DDBJ databases">
        <title>Three lactobacilli isolated from voided urine samples from females with type 2 diabetes.</title>
        <authorList>
            <person name="Kula A."/>
            <person name="Stegman N."/>
            <person name="Putonti C."/>
        </authorList>
    </citation>
    <scope>NUCLEOTIDE SEQUENCE [LARGE SCALE GENOMIC DNA]</scope>
    <source>
        <strain evidence="3 5">1855</strain>
    </source>
</reference>
<evidence type="ECO:0000259" key="1">
    <source>
        <dbReference type="PROSITE" id="PS50943"/>
    </source>
</evidence>